<dbReference type="EMBL" id="JARKIK010000065">
    <property type="protein sequence ID" value="KAK8730298.1"/>
    <property type="molecule type" value="Genomic_DNA"/>
</dbReference>
<protein>
    <recommendedName>
        <fullName evidence="4">PNPLA domain-containing protein</fullName>
    </recommendedName>
</protein>
<dbReference type="GO" id="GO:0055088">
    <property type="term" value="P:lipid homeostasis"/>
    <property type="evidence" value="ECO:0007669"/>
    <property type="project" value="TreeGrafter"/>
</dbReference>
<keyword evidence="3" id="KW-1133">Transmembrane helix</keyword>
<dbReference type="InterPro" id="IPR016035">
    <property type="entry name" value="Acyl_Trfase/lysoPLipase"/>
</dbReference>
<reference evidence="5 6" key="1">
    <citation type="journal article" date="2024" name="BMC Genomics">
        <title>Genome assembly of redclaw crayfish (Cherax quadricarinatus) provides insights into its immune adaptation and hypoxia tolerance.</title>
        <authorList>
            <person name="Liu Z."/>
            <person name="Zheng J."/>
            <person name="Li H."/>
            <person name="Fang K."/>
            <person name="Wang S."/>
            <person name="He J."/>
            <person name="Zhou D."/>
            <person name="Weng S."/>
            <person name="Chi M."/>
            <person name="Gu Z."/>
            <person name="He J."/>
            <person name="Li F."/>
            <person name="Wang M."/>
        </authorList>
    </citation>
    <scope>NUCLEOTIDE SEQUENCE [LARGE SCALE GENOMIC DNA]</scope>
    <source>
        <strain evidence="5">ZL_2023a</strain>
    </source>
</reference>
<dbReference type="GO" id="GO:0019433">
    <property type="term" value="P:triglyceride catabolic process"/>
    <property type="evidence" value="ECO:0007669"/>
    <property type="project" value="TreeGrafter"/>
</dbReference>
<keyword evidence="1" id="KW-0443">Lipid metabolism</keyword>
<feature type="domain" description="PNPLA" evidence="4">
    <location>
        <begin position="1"/>
        <end position="52"/>
    </location>
</feature>
<dbReference type="GO" id="GO:0005811">
    <property type="term" value="C:lipid droplet"/>
    <property type="evidence" value="ECO:0007669"/>
    <property type="project" value="TreeGrafter"/>
</dbReference>
<evidence type="ECO:0000313" key="6">
    <source>
        <dbReference type="Proteomes" id="UP001445076"/>
    </source>
</evidence>
<dbReference type="GO" id="GO:0005737">
    <property type="term" value="C:cytoplasm"/>
    <property type="evidence" value="ECO:0007669"/>
    <property type="project" value="TreeGrafter"/>
</dbReference>
<dbReference type="PANTHER" id="PTHR12406:SF7">
    <property type="entry name" value="PATATIN-LIKE PHOSPHOLIPASE DOMAIN-CONTAINING PROTEIN 4"/>
    <property type="match status" value="1"/>
</dbReference>
<accession>A0AAW0WSC7</accession>
<gene>
    <name evidence="5" type="ORF">OTU49_008202</name>
</gene>
<evidence type="ECO:0000313" key="5">
    <source>
        <dbReference type="EMBL" id="KAK8730298.1"/>
    </source>
</evidence>
<dbReference type="PANTHER" id="PTHR12406">
    <property type="entry name" value="CALCIUM-INDEPENDENT PHOSPHOLIPASE A2 IPLA2 -RELATED"/>
    <property type="match status" value="1"/>
</dbReference>
<dbReference type="GO" id="GO:0004806">
    <property type="term" value="F:triacylglycerol lipase activity"/>
    <property type="evidence" value="ECO:0007669"/>
    <property type="project" value="TreeGrafter"/>
</dbReference>
<evidence type="ECO:0000259" key="4">
    <source>
        <dbReference type="PROSITE" id="PS51635"/>
    </source>
</evidence>
<feature type="short sequence motif" description="DGA/G" evidence="2">
    <location>
        <begin position="39"/>
        <end position="41"/>
    </location>
</feature>
<dbReference type="Proteomes" id="UP001445076">
    <property type="component" value="Unassembled WGS sequence"/>
</dbReference>
<dbReference type="PROSITE" id="PS51635">
    <property type="entry name" value="PNPLA"/>
    <property type="match status" value="1"/>
</dbReference>
<keyword evidence="6" id="KW-1185">Reference proteome</keyword>
<dbReference type="AlphaFoldDB" id="A0AAW0WSC7"/>
<dbReference type="InterPro" id="IPR002641">
    <property type="entry name" value="PNPLA_dom"/>
</dbReference>
<feature type="non-terminal residue" evidence="5">
    <location>
        <position position="1"/>
    </location>
</feature>
<evidence type="ECO:0000256" key="2">
    <source>
        <dbReference type="PROSITE-ProRule" id="PRU01161"/>
    </source>
</evidence>
<evidence type="ECO:0000256" key="1">
    <source>
        <dbReference type="ARBA" id="ARBA00023098"/>
    </source>
</evidence>
<dbReference type="SUPFAM" id="SSF52151">
    <property type="entry name" value="FabD/lysophospholipase-like"/>
    <property type="match status" value="1"/>
</dbReference>
<comment type="caution">
    <text evidence="2">Lacks conserved residue(s) required for the propagation of feature annotation.</text>
</comment>
<keyword evidence="3" id="KW-0472">Membrane</keyword>
<dbReference type="Gene3D" id="3.40.1090.10">
    <property type="entry name" value="Cytosolic phospholipase A2 catalytic domain"/>
    <property type="match status" value="1"/>
</dbReference>
<dbReference type="GO" id="GO:0016020">
    <property type="term" value="C:membrane"/>
    <property type="evidence" value="ECO:0007669"/>
    <property type="project" value="TreeGrafter"/>
</dbReference>
<keyword evidence="3" id="KW-0812">Transmembrane</keyword>
<dbReference type="InterPro" id="IPR033562">
    <property type="entry name" value="PLPL"/>
</dbReference>
<name>A0AAW0WSC7_CHEQU</name>
<sequence>VVSEYKTRDELLQAMLCCCFLPGVSGFSLPTFQGRRYLDGGMSNNMPLKGPNTLSINAFAGEFDICPEDDIQSYGPTTAFNQTLEMSNENLRRFYLALVPPEPDELDVFFSHGYTDAHKYITGA</sequence>
<feature type="transmembrane region" description="Helical" evidence="3">
    <location>
        <begin position="12"/>
        <end position="32"/>
    </location>
</feature>
<dbReference type="Pfam" id="PF01734">
    <property type="entry name" value="Patatin"/>
    <property type="match status" value="1"/>
</dbReference>
<evidence type="ECO:0000256" key="3">
    <source>
        <dbReference type="SAM" id="Phobius"/>
    </source>
</evidence>
<comment type="caution">
    <text evidence="5">The sequence shown here is derived from an EMBL/GenBank/DDBJ whole genome shotgun (WGS) entry which is preliminary data.</text>
</comment>
<organism evidence="5 6">
    <name type="scientific">Cherax quadricarinatus</name>
    <name type="common">Australian red claw crayfish</name>
    <dbReference type="NCBI Taxonomy" id="27406"/>
    <lineage>
        <taxon>Eukaryota</taxon>
        <taxon>Metazoa</taxon>
        <taxon>Ecdysozoa</taxon>
        <taxon>Arthropoda</taxon>
        <taxon>Crustacea</taxon>
        <taxon>Multicrustacea</taxon>
        <taxon>Malacostraca</taxon>
        <taxon>Eumalacostraca</taxon>
        <taxon>Eucarida</taxon>
        <taxon>Decapoda</taxon>
        <taxon>Pleocyemata</taxon>
        <taxon>Astacidea</taxon>
        <taxon>Parastacoidea</taxon>
        <taxon>Parastacidae</taxon>
        <taxon>Cherax</taxon>
    </lineage>
</organism>
<proteinExistence type="predicted"/>